<evidence type="ECO:0000256" key="1">
    <source>
        <dbReference type="SAM" id="MobiDB-lite"/>
    </source>
</evidence>
<keyword evidence="3" id="KW-1185">Reference proteome</keyword>
<organism evidence="2 3">
    <name type="scientific">Algimonas arctica</name>
    <dbReference type="NCBI Taxonomy" id="1479486"/>
    <lineage>
        <taxon>Bacteria</taxon>
        <taxon>Pseudomonadati</taxon>
        <taxon>Pseudomonadota</taxon>
        <taxon>Alphaproteobacteria</taxon>
        <taxon>Maricaulales</taxon>
        <taxon>Robiginitomaculaceae</taxon>
        <taxon>Algimonas</taxon>
    </lineage>
</organism>
<protein>
    <submittedName>
        <fullName evidence="2">Uncharacterized protein</fullName>
    </submittedName>
</protein>
<reference evidence="2" key="2">
    <citation type="submission" date="2020-09" db="EMBL/GenBank/DDBJ databases">
        <authorList>
            <person name="Sun Q."/>
            <person name="Kim S."/>
        </authorList>
    </citation>
    <scope>NUCLEOTIDE SEQUENCE</scope>
    <source>
        <strain evidence="2">KCTC 32513</strain>
    </source>
</reference>
<accession>A0A8J3CRG7</accession>
<gene>
    <name evidence="2" type="ORF">GCM10009069_11610</name>
</gene>
<reference evidence="2" key="1">
    <citation type="journal article" date="2014" name="Int. J. Syst. Evol. Microbiol.">
        <title>Complete genome sequence of Corynebacterium casei LMG S-19264T (=DSM 44701T), isolated from a smear-ripened cheese.</title>
        <authorList>
            <consortium name="US DOE Joint Genome Institute (JGI-PGF)"/>
            <person name="Walter F."/>
            <person name="Albersmeier A."/>
            <person name="Kalinowski J."/>
            <person name="Ruckert C."/>
        </authorList>
    </citation>
    <scope>NUCLEOTIDE SEQUENCE</scope>
    <source>
        <strain evidence="2">KCTC 32513</strain>
    </source>
</reference>
<evidence type="ECO:0000313" key="3">
    <source>
        <dbReference type="Proteomes" id="UP000634004"/>
    </source>
</evidence>
<proteinExistence type="predicted"/>
<name>A0A8J3CRG7_9PROT</name>
<dbReference type="EMBL" id="BMZH01000003">
    <property type="protein sequence ID" value="GHA90114.1"/>
    <property type="molecule type" value="Genomic_DNA"/>
</dbReference>
<dbReference type="AlphaFoldDB" id="A0A8J3CRG7"/>
<feature type="compositionally biased region" description="Low complexity" evidence="1">
    <location>
        <begin position="248"/>
        <end position="259"/>
    </location>
</feature>
<feature type="region of interest" description="Disordered" evidence="1">
    <location>
        <begin position="246"/>
        <end position="267"/>
    </location>
</feature>
<comment type="caution">
    <text evidence="2">The sequence shown here is derived from an EMBL/GenBank/DDBJ whole genome shotgun (WGS) entry which is preliminary data.</text>
</comment>
<dbReference type="Proteomes" id="UP000634004">
    <property type="component" value="Unassembled WGS sequence"/>
</dbReference>
<evidence type="ECO:0000313" key="2">
    <source>
        <dbReference type="EMBL" id="GHA90114.1"/>
    </source>
</evidence>
<dbReference type="RefSeq" id="WP_189496349.1">
    <property type="nucleotide sequence ID" value="NZ_BMZH01000003.1"/>
</dbReference>
<sequence>MGNRTALSGIAVFGGTLVPDEPDPTVDGIERADQHVVYASNTVGIDSRDPATVISDDTTGAPLTHTWALNDFTKERERPQIGTATQHETGSVDGVIGWTRWAGGRSAGRYYDSTSGIDLSQGLELTADQNGRVVRFKGNAFNGTLLGSGGSLCAGSTAKCNASLTGFLAGDGASHLGLAYTLGNIGFDSQIGGTAAFAGAAAASGAKLGRLRVGTVKQEIPVVTETWARWDRGPAAMLSVPETHANPTAAQTQIDTTQTPSGVGIPRRYYRMQPSSRTASGF</sequence>